<protein>
    <submittedName>
        <fullName evidence="2">Uncharacterized protein</fullName>
    </submittedName>
</protein>
<evidence type="ECO:0000313" key="2">
    <source>
        <dbReference type="EMBL" id="GFT84139.1"/>
    </source>
</evidence>
<proteinExistence type="predicted"/>
<evidence type="ECO:0000256" key="1">
    <source>
        <dbReference type="SAM" id="MobiDB-lite"/>
    </source>
</evidence>
<name>A0A8X6PU61_NEPPI</name>
<evidence type="ECO:0000313" key="3">
    <source>
        <dbReference type="Proteomes" id="UP000887013"/>
    </source>
</evidence>
<organism evidence="2 3">
    <name type="scientific">Nephila pilipes</name>
    <name type="common">Giant wood spider</name>
    <name type="synonym">Nephila maculata</name>
    <dbReference type="NCBI Taxonomy" id="299642"/>
    <lineage>
        <taxon>Eukaryota</taxon>
        <taxon>Metazoa</taxon>
        <taxon>Ecdysozoa</taxon>
        <taxon>Arthropoda</taxon>
        <taxon>Chelicerata</taxon>
        <taxon>Arachnida</taxon>
        <taxon>Araneae</taxon>
        <taxon>Araneomorphae</taxon>
        <taxon>Entelegynae</taxon>
        <taxon>Araneoidea</taxon>
        <taxon>Nephilidae</taxon>
        <taxon>Nephila</taxon>
    </lineage>
</organism>
<keyword evidence="3" id="KW-1185">Reference proteome</keyword>
<dbReference type="AlphaFoldDB" id="A0A8X6PU61"/>
<feature type="region of interest" description="Disordered" evidence="1">
    <location>
        <begin position="1"/>
        <end position="30"/>
    </location>
</feature>
<comment type="caution">
    <text evidence="2">The sequence shown here is derived from an EMBL/GenBank/DDBJ whole genome shotgun (WGS) entry which is preliminary data.</text>
</comment>
<accession>A0A8X6PU61</accession>
<dbReference type="Proteomes" id="UP000887013">
    <property type="component" value="Unassembled WGS sequence"/>
</dbReference>
<dbReference type="EMBL" id="BMAW01023693">
    <property type="protein sequence ID" value="GFT84139.1"/>
    <property type="molecule type" value="Genomic_DNA"/>
</dbReference>
<gene>
    <name evidence="2" type="ORF">NPIL_548101</name>
</gene>
<reference evidence="2" key="1">
    <citation type="submission" date="2020-08" db="EMBL/GenBank/DDBJ databases">
        <title>Multicomponent nature underlies the extraordinary mechanical properties of spider dragline silk.</title>
        <authorList>
            <person name="Kono N."/>
            <person name="Nakamura H."/>
            <person name="Mori M."/>
            <person name="Yoshida Y."/>
            <person name="Ohtoshi R."/>
            <person name="Malay A.D."/>
            <person name="Moran D.A.P."/>
            <person name="Tomita M."/>
            <person name="Numata K."/>
            <person name="Arakawa K."/>
        </authorList>
    </citation>
    <scope>NUCLEOTIDE SEQUENCE</scope>
</reference>
<sequence>MDFSSECFLHNPTFGDQPPSTHKHDSSDVLGGETKRKLRVFNLYSDGKGRKRRTNWKRVRRKEGKKWTPVTRLVLLVKNDKIKIFGGNLRVFSPNQIK</sequence>